<dbReference type="KEGG" id="poc:NCTC13071_00875"/>
<feature type="signal peptide" evidence="1">
    <location>
        <begin position="1"/>
        <end position="27"/>
    </location>
</feature>
<protein>
    <submittedName>
        <fullName evidence="3">Uncharacterized protein conserved in bacteria</fullName>
    </submittedName>
</protein>
<dbReference type="RefSeq" id="WP_018920228.1">
    <property type="nucleotide sequence ID" value="NZ_LR134384.1"/>
</dbReference>
<evidence type="ECO:0000259" key="2">
    <source>
        <dbReference type="Pfam" id="PF03372"/>
    </source>
</evidence>
<proteinExistence type="predicted"/>
<dbReference type="InterPro" id="IPR036691">
    <property type="entry name" value="Endo/exonu/phosph_ase_sf"/>
</dbReference>
<dbReference type="SUPFAM" id="SSF56219">
    <property type="entry name" value="DNase I-like"/>
    <property type="match status" value="1"/>
</dbReference>
<dbReference type="EMBL" id="LR134384">
    <property type="protein sequence ID" value="VEH14889.1"/>
    <property type="molecule type" value="Genomic_DNA"/>
</dbReference>
<evidence type="ECO:0000313" key="3">
    <source>
        <dbReference type="EMBL" id="VEH14889.1"/>
    </source>
</evidence>
<accession>A0A3S4UL19</accession>
<dbReference type="GO" id="GO:0003824">
    <property type="term" value="F:catalytic activity"/>
    <property type="evidence" value="ECO:0007669"/>
    <property type="project" value="InterPro"/>
</dbReference>
<feature type="domain" description="Endonuclease/exonuclease/phosphatase" evidence="2">
    <location>
        <begin position="53"/>
        <end position="366"/>
    </location>
</feature>
<evidence type="ECO:0000256" key="1">
    <source>
        <dbReference type="SAM" id="SignalP"/>
    </source>
</evidence>
<dbReference type="PANTHER" id="PTHR41349:SF1">
    <property type="entry name" value="PROTEIN CBG08683"/>
    <property type="match status" value="1"/>
</dbReference>
<dbReference type="Proteomes" id="UP000274578">
    <property type="component" value="Chromosome 1"/>
</dbReference>
<sequence>MKRELLFLKHGYLNVAFLMLFGCCSVACSNEDDNPTPEPPKPVEVYQDLKVFQLNTWFGATQVNNAYNGLVDVINQVNPDIVLLCELRNDLLLKKIPDGDGEYTHRLCQSLKTKYQKDYYGKNHGTFVGVLSKYEIKSFKVLPAPTDNYMIKVTVEVRGQEMTFYSVHLDYKHYACYLPRGYNSGPDWSKLPNPITDSKRIMKDNRLSTRDEAMEMFLDDARSEMDRGRIVVLGGDFNEPSDLDWQANTKDMYSHNGVIADWDCSVMLRKADFVDTYREKFPNPVTHPGFTFPADNKNASISQLSFCPEYDERDRIDFVYYNKLQPVELLKAELVGPSGSIYFGKRGANDSKDTFIEPKGTWPTDHKGNLTTFKVRVKK</sequence>
<dbReference type="PROSITE" id="PS51257">
    <property type="entry name" value="PROKAR_LIPOPROTEIN"/>
    <property type="match status" value="1"/>
</dbReference>
<dbReference type="PANTHER" id="PTHR41349">
    <property type="match status" value="1"/>
</dbReference>
<feature type="chain" id="PRO_5018781120" evidence="1">
    <location>
        <begin position="28"/>
        <end position="379"/>
    </location>
</feature>
<dbReference type="InterPro" id="IPR005135">
    <property type="entry name" value="Endo/exonuclease/phosphatase"/>
</dbReference>
<organism evidence="3 4">
    <name type="scientific">Segatella oris</name>
    <dbReference type="NCBI Taxonomy" id="28135"/>
    <lineage>
        <taxon>Bacteria</taxon>
        <taxon>Pseudomonadati</taxon>
        <taxon>Bacteroidota</taxon>
        <taxon>Bacteroidia</taxon>
        <taxon>Bacteroidales</taxon>
        <taxon>Prevotellaceae</taxon>
        <taxon>Segatella</taxon>
    </lineage>
</organism>
<dbReference type="Gene3D" id="3.60.10.10">
    <property type="entry name" value="Endonuclease/exonuclease/phosphatase"/>
    <property type="match status" value="1"/>
</dbReference>
<dbReference type="GeneID" id="85011750"/>
<evidence type="ECO:0000313" key="4">
    <source>
        <dbReference type="Proteomes" id="UP000274578"/>
    </source>
</evidence>
<dbReference type="AlphaFoldDB" id="A0A3S4UL19"/>
<name>A0A3S4UL19_9BACT</name>
<reference evidence="3 4" key="1">
    <citation type="submission" date="2018-12" db="EMBL/GenBank/DDBJ databases">
        <authorList>
            <consortium name="Pathogen Informatics"/>
        </authorList>
    </citation>
    <scope>NUCLEOTIDE SEQUENCE [LARGE SCALE GENOMIC DNA]</scope>
    <source>
        <strain evidence="3 4">NCTC13071</strain>
    </source>
</reference>
<dbReference type="Pfam" id="PF03372">
    <property type="entry name" value="Exo_endo_phos"/>
    <property type="match status" value="1"/>
</dbReference>
<keyword evidence="1" id="KW-0732">Signal</keyword>
<gene>
    <name evidence="3" type="ORF">NCTC13071_00875</name>
</gene>